<evidence type="ECO:0000313" key="5">
    <source>
        <dbReference type="EMBL" id="QNO50362.1"/>
    </source>
</evidence>
<reference evidence="5" key="1">
    <citation type="submission" date="2020-06" db="EMBL/GenBank/DDBJ databases">
        <title>Unique genomic features of the anaerobic methanotrophic archaea.</title>
        <authorList>
            <person name="Chadwick G.L."/>
            <person name="Skennerton C.T."/>
            <person name="Laso-Perez R."/>
            <person name="Leu A.O."/>
            <person name="Speth D.R."/>
            <person name="Yu H."/>
            <person name="Morgan-Lang C."/>
            <person name="Hatzenpichler R."/>
            <person name="Goudeau D."/>
            <person name="Malmstrom R."/>
            <person name="Brazelton W.J."/>
            <person name="Woyke T."/>
            <person name="Hallam S.J."/>
            <person name="Tyson G.W."/>
            <person name="Wegener G."/>
            <person name="Boetius A."/>
            <person name="Orphan V."/>
        </authorList>
    </citation>
    <scope>NUCLEOTIDE SEQUENCE</scope>
</reference>
<evidence type="ECO:0000313" key="3">
    <source>
        <dbReference type="EMBL" id="QNO43658.1"/>
    </source>
</evidence>
<protein>
    <recommendedName>
        <fullName evidence="2">Peptidase A2 domain-containing protein</fullName>
    </recommendedName>
</protein>
<keyword evidence="1" id="KW-0378">Hydrolase</keyword>
<organism evidence="5">
    <name type="scientific">Candidatus Methanogaster sp. ANME-2c ERB4</name>
    <dbReference type="NCBI Taxonomy" id="2759911"/>
    <lineage>
        <taxon>Archaea</taxon>
        <taxon>Methanobacteriati</taxon>
        <taxon>Methanobacteriota</taxon>
        <taxon>Stenosarchaea group</taxon>
        <taxon>Methanomicrobia</taxon>
        <taxon>Methanosarcinales</taxon>
        <taxon>ANME-2 cluster</taxon>
        <taxon>Candidatus Methanogasteraceae</taxon>
        <taxon>Candidatus Methanogaster</taxon>
    </lineage>
</organism>
<dbReference type="GO" id="GO:0004190">
    <property type="term" value="F:aspartic-type endopeptidase activity"/>
    <property type="evidence" value="ECO:0007669"/>
    <property type="project" value="InterPro"/>
</dbReference>
<sequence length="117" mass="12773">MGRIYRPVEVECGNRKATTVAIIDTGADETMISERLAGKVNSDLYGVFKAICASDTILEGKYADVTIRELWSGVEIIMTVGVSDKPFGTDDIDDEGVEAILGVDFLQETEMPLDFGY</sequence>
<dbReference type="EMBL" id="MT631075">
    <property type="protein sequence ID" value="QNO45116.1"/>
    <property type="molecule type" value="Genomic_DNA"/>
</dbReference>
<dbReference type="EMBL" id="MT631432">
    <property type="protein sequence ID" value="QNO50362.1"/>
    <property type="molecule type" value="Genomic_DNA"/>
</dbReference>
<dbReference type="InterPro" id="IPR001995">
    <property type="entry name" value="Peptidase_A2_cat"/>
</dbReference>
<dbReference type="PROSITE" id="PS50175">
    <property type="entry name" value="ASP_PROT_RETROV"/>
    <property type="match status" value="1"/>
</dbReference>
<evidence type="ECO:0000259" key="2">
    <source>
        <dbReference type="PROSITE" id="PS50175"/>
    </source>
</evidence>
<proteinExistence type="predicted"/>
<feature type="domain" description="Peptidase A2" evidence="2">
    <location>
        <begin position="19"/>
        <end position="34"/>
    </location>
</feature>
<name>A0A7G9YQS8_9EURY</name>
<gene>
    <name evidence="4" type="ORF">AGMAKMMB_00003</name>
    <name evidence="5" type="ORF">BOLHPIDD_00003</name>
    <name evidence="3" type="ORF">MOOKMAHM_00027</name>
</gene>
<accession>A0A7G9YQS8</accession>
<dbReference type="EMBL" id="MT630848">
    <property type="protein sequence ID" value="QNO43658.1"/>
    <property type="molecule type" value="Genomic_DNA"/>
</dbReference>
<dbReference type="AlphaFoldDB" id="A0A7G9YQS8"/>
<evidence type="ECO:0000256" key="1">
    <source>
        <dbReference type="ARBA" id="ARBA00022801"/>
    </source>
</evidence>
<dbReference type="InterPro" id="IPR021109">
    <property type="entry name" value="Peptidase_aspartic_dom_sf"/>
</dbReference>
<dbReference type="Gene3D" id="2.40.70.10">
    <property type="entry name" value="Acid Proteases"/>
    <property type="match status" value="1"/>
</dbReference>
<dbReference type="SUPFAM" id="SSF50630">
    <property type="entry name" value="Acid proteases"/>
    <property type="match status" value="1"/>
</dbReference>
<evidence type="ECO:0000313" key="4">
    <source>
        <dbReference type="EMBL" id="QNO45116.1"/>
    </source>
</evidence>
<dbReference type="GO" id="GO:0006508">
    <property type="term" value="P:proteolysis"/>
    <property type="evidence" value="ECO:0007669"/>
    <property type="project" value="InterPro"/>
</dbReference>